<accession>A0ABW6AIM0</accession>
<evidence type="ECO:0000256" key="1">
    <source>
        <dbReference type="ARBA" id="ARBA00006252"/>
    </source>
</evidence>
<dbReference type="RefSeq" id="WP_381498826.1">
    <property type="nucleotide sequence ID" value="NZ_JBHUOM010000002.1"/>
</dbReference>
<evidence type="ECO:0000313" key="4">
    <source>
        <dbReference type="EMBL" id="MFD2933889.1"/>
    </source>
</evidence>
<dbReference type="Gene3D" id="3.40.50.360">
    <property type="match status" value="1"/>
</dbReference>
<keyword evidence="5" id="KW-1185">Reference proteome</keyword>
<reference evidence="5" key="1">
    <citation type="journal article" date="2019" name="Int. J. Syst. Evol. Microbiol.">
        <title>The Global Catalogue of Microorganisms (GCM) 10K type strain sequencing project: providing services to taxonomists for standard genome sequencing and annotation.</title>
        <authorList>
            <consortium name="The Broad Institute Genomics Platform"/>
            <consortium name="The Broad Institute Genome Sequencing Center for Infectious Disease"/>
            <person name="Wu L."/>
            <person name="Ma J."/>
        </authorList>
    </citation>
    <scope>NUCLEOTIDE SEQUENCE [LARGE SCALE GENOMIC DNA]</scope>
    <source>
        <strain evidence="5">KCTC 52490</strain>
    </source>
</reference>
<keyword evidence="2 4" id="KW-0560">Oxidoreductase</keyword>
<dbReference type="EC" id="1.-.-.-" evidence="4"/>
<name>A0ABW6AIM0_9BACT</name>
<sequence>MKHLIIYAHPDQTSFNHDIKNAMVEKLHQAGDLVEVRDLYALEFDPILTTADLAASKTGQIPADIATEQSFIAWADVVTFIYPIWWTGLPAIMKGYIDRVFMYGFAYQYVQGVQQGLLKGKKAIIINTQGKSHDEYRSTGMDKALQLTSDKGIFDYCGFEILHHVFLASVLQASPTQRATWLAEIAQMNLE</sequence>
<protein>
    <submittedName>
        <fullName evidence="4">NAD(P)H-dependent oxidoreductase</fullName>
        <ecNumber evidence="4">1.-.-.-</ecNumber>
        <ecNumber evidence="4">1.6.99.-</ecNumber>
    </submittedName>
</protein>
<gene>
    <name evidence="4" type="ORF">ACFS25_08865</name>
</gene>
<dbReference type="InterPro" id="IPR051545">
    <property type="entry name" value="NAD(P)H_dehydrogenase_qn"/>
</dbReference>
<dbReference type="SUPFAM" id="SSF52218">
    <property type="entry name" value="Flavoproteins"/>
    <property type="match status" value="1"/>
</dbReference>
<evidence type="ECO:0000313" key="5">
    <source>
        <dbReference type="Proteomes" id="UP001597512"/>
    </source>
</evidence>
<dbReference type="EC" id="1.6.99.-" evidence="4"/>
<feature type="domain" description="Flavodoxin-like fold" evidence="3">
    <location>
        <begin position="1"/>
        <end position="183"/>
    </location>
</feature>
<comment type="caution">
    <text evidence="4">The sequence shown here is derived from an EMBL/GenBank/DDBJ whole genome shotgun (WGS) entry which is preliminary data.</text>
</comment>
<dbReference type="GO" id="GO:0016491">
    <property type="term" value="F:oxidoreductase activity"/>
    <property type="evidence" value="ECO:0007669"/>
    <property type="project" value="UniProtKB-KW"/>
</dbReference>
<dbReference type="EMBL" id="JBHUOM010000002">
    <property type="protein sequence ID" value="MFD2933889.1"/>
    <property type="molecule type" value="Genomic_DNA"/>
</dbReference>
<proteinExistence type="inferred from homology"/>
<dbReference type="PANTHER" id="PTHR10204">
    <property type="entry name" value="NAD P H OXIDOREDUCTASE-RELATED"/>
    <property type="match status" value="1"/>
</dbReference>
<dbReference type="InterPro" id="IPR029039">
    <property type="entry name" value="Flavoprotein-like_sf"/>
</dbReference>
<dbReference type="Pfam" id="PF02525">
    <property type="entry name" value="Flavodoxin_2"/>
    <property type="match status" value="1"/>
</dbReference>
<organism evidence="4 5">
    <name type="scientific">Spirosoma flavum</name>
    <dbReference type="NCBI Taxonomy" id="2048557"/>
    <lineage>
        <taxon>Bacteria</taxon>
        <taxon>Pseudomonadati</taxon>
        <taxon>Bacteroidota</taxon>
        <taxon>Cytophagia</taxon>
        <taxon>Cytophagales</taxon>
        <taxon>Cytophagaceae</taxon>
        <taxon>Spirosoma</taxon>
    </lineage>
</organism>
<comment type="similarity">
    <text evidence="1">Belongs to the NAD(P)H dehydrogenase (quinone) family.</text>
</comment>
<evidence type="ECO:0000259" key="3">
    <source>
        <dbReference type="Pfam" id="PF02525"/>
    </source>
</evidence>
<evidence type="ECO:0000256" key="2">
    <source>
        <dbReference type="ARBA" id="ARBA00023002"/>
    </source>
</evidence>
<dbReference type="Proteomes" id="UP001597512">
    <property type="component" value="Unassembled WGS sequence"/>
</dbReference>
<dbReference type="InterPro" id="IPR003680">
    <property type="entry name" value="Flavodoxin_fold"/>
</dbReference>
<dbReference type="PANTHER" id="PTHR10204:SF34">
    <property type="entry name" value="NAD(P)H DEHYDROGENASE [QUINONE] 1 ISOFORM 1"/>
    <property type="match status" value="1"/>
</dbReference>